<dbReference type="NCBIfam" id="TIGR03652">
    <property type="entry name" value="FeS_repair_RIC"/>
    <property type="match status" value="1"/>
</dbReference>
<comment type="caution">
    <text evidence="6">The sequence shown here is derived from an EMBL/GenBank/DDBJ whole genome shotgun (WGS) entry which is preliminary data.</text>
</comment>
<keyword evidence="7" id="KW-1185">Reference proteome</keyword>
<protein>
    <submittedName>
        <fullName evidence="6">Iron-sulfur cluster repair di-iron protein</fullName>
    </submittedName>
</protein>
<name>A0A6L3ZFV0_9FLAO</name>
<dbReference type="InterPro" id="IPR012312">
    <property type="entry name" value="Hemerythrin-like"/>
</dbReference>
<proteinExistence type="predicted"/>
<dbReference type="Pfam" id="PF01814">
    <property type="entry name" value="Hemerythrin"/>
    <property type="match status" value="1"/>
</dbReference>
<organism evidence="6 7">
    <name type="scientific">Phaeocystidibacter marisrubri</name>
    <dbReference type="NCBI Taxonomy" id="1577780"/>
    <lineage>
        <taxon>Bacteria</taxon>
        <taxon>Pseudomonadati</taxon>
        <taxon>Bacteroidota</taxon>
        <taxon>Flavobacteriia</taxon>
        <taxon>Flavobacteriales</taxon>
        <taxon>Phaeocystidibacteraceae</taxon>
        <taxon>Phaeocystidibacter</taxon>
    </lineage>
</organism>
<evidence type="ECO:0000256" key="1">
    <source>
        <dbReference type="ARBA" id="ARBA00004496"/>
    </source>
</evidence>
<dbReference type="Pfam" id="PF04405">
    <property type="entry name" value="ScdA_N"/>
    <property type="match status" value="1"/>
</dbReference>
<dbReference type="Proteomes" id="UP000484164">
    <property type="component" value="Unassembled WGS sequence"/>
</dbReference>
<evidence type="ECO:0000256" key="2">
    <source>
        <dbReference type="ARBA" id="ARBA00022490"/>
    </source>
</evidence>
<dbReference type="RefSeq" id="WP_151694010.1">
    <property type="nucleotide sequence ID" value="NZ_BMGX01000001.1"/>
</dbReference>
<evidence type="ECO:0000313" key="6">
    <source>
        <dbReference type="EMBL" id="KAB2816583.1"/>
    </source>
</evidence>
<dbReference type="GO" id="GO:0046872">
    <property type="term" value="F:metal ion binding"/>
    <property type="evidence" value="ECO:0007669"/>
    <property type="project" value="UniProtKB-KW"/>
</dbReference>
<keyword evidence="4" id="KW-0408">Iron</keyword>
<dbReference type="PANTHER" id="PTHR36438:SF1">
    <property type="entry name" value="IRON-SULFUR CLUSTER REPAIR PROTEIN YTFE"/>
    <property type="match status" value="1"/>
</dbReference>
<comment type="subcellular location">
    <subcellularLocation>
        <location evidence="1">Cytoplasm</location>
    </subcellularLocation>
</comment>
<accession>A0A6L3ZFV0</accession>
<dbReference type="GO" id="GO:0005737">
    <property type="term" value="C:cytoplasm"/>
    <property type="evidence" value="ECO:0007669"/>
    <property type="project" value="UniProtKB-SubCell"/>
</dbReference>
<keyword evidence="2" id="KW-0963">Cytoplasm</keyword>
<dbReference type="PANTHER" id="PTHR36438">
    <property type="entry name" value="IRON-SULFUR CLUSTER REPAIR PROTEIN YTFE"/>
    <property type="match status" value="1"/>
</dbReference>
<dbReference type="Gene3D" id="1.20.120.520">
    <property type="entry name" value="nmb1532 protein domain like"/>
    <property type="match status" value="1"/>
</dbReference>
<evidence type="ECO:0000313" key="7">
    <source>
        <dbReference type="Proteomes" id="UP000484164"/>
    </source>
</evidence>
<evidence type="ECO:0000256" key="4">
    <source>
        <dbReference type="ARBA" id="ARBA00023004"/>
    </source>
</evidence>
<sequence>MQFNPSETVGEWVARDFRTAAIFKKHNIDFCCNGKRTLQQACTISSTPISVLKSELLEITTKDTAHDIDKISKYPLDMLIEHIVNTHHVYVTHRSGEILTYLDKVVRVHGSKMPELAQIKLLFEEGAGELAKHMKKEELILFPAIERLATANQNGSSYEMASFGSIQNPIKMMEHEHEVEGDRFDSISNLTNEFTPPEWACNTMRVTFALLEEFQNDLHVHIHLENNILFPNAIKLEQQHL</sequence>
<evidence type="ECO:0000256" key="3">
    <source>
        <dbReference type="ARBA" id="ARBA00022723"/>
    </source>
</evidence>
<dbReference type="AlphaFoldDB" id="A0A6L3ZFV0"/>
<dbReference type="OrthoDB" id="9797132at2"/>
<evidence type="ECO:0000259" key="5">
    <source>
        <dbReference type="Pfam" id="PF01814"/>
    </source>
</evidence>
<reference evidence="6 7" key="1">
    <citation type="submission" date="2019-10" db="EMBL/GenBank/DDBJ databases">
        <title>Genome sequence of Phaeocystidibacter marisrubri JCM30614 (type strain).</title>
        <authorList>
            <person name="Bowman J.P."/>
        </authorList>
    </citation>
    <scope>NUCLEOTIDE SEQUENCE [LARGE SCALE GENOMIC DNA]</scope>
    <source>
        <strain evidence="6 7">JCM 30614</strain>
    </source>
</reference>
<feature type="domain" description="Hemerythrin-like" evidence="5">
    <location>
        <begin position="82"/>
        <end position="231"/>
    </location>
</feature>
<keyword evidence="3" id="KW-0479">Metal-binding</keyword>
<dbReference type="InterPro" id="IPR019903">
    <property type="entry name" value="RIC_family"/>
</dbReference>
<gene>
    <name evidence="6" type="primary">ric</name>
    <name evidence="6" type="ORF">F8C82_12950</name>
</gene>
<dbReference type="EMBL" id="WBVQ01000002">
    <property type="protein sequence ID" value="KAB2816583.1"/>
    <property type="molecule type" value="Genomic_DNA"/>
</dbReference>